<dbReference type="PANTHER" id="PTHR33588">
    <property type="entry name" value="CILIA- AND FLAGELLA-ASSOCIATED PROTEIN 299"/>
    <property type="match status" value="1"/>
</dbReference>
<evidence type="ECO:0000256" key="3">
    <source>
        <dbReference type="ARBA" id="ARBA00004496"/>
    </source>
</evidence>
<keyword evidence="5" id="KW-0963">Cytoplasm</keyword>
<evidence type="ECO:0000313" key="7">
    <source>
        <dbReference type="EMBL" id="KAI8041885.1"/>
    </source>
</evidence>
<dbReference type="Proteomes" id="UP001059596">
    <property type="component" value="Unassembled WGS sequence"/>
</dbReference>
<evidence type="ECO:0000256" key="6">
    <source>
        <dbReference type="ARBA" id="ARBA00023242"/>
    </source>
</evidence>
<dbReference type="GO" id="GO:0005634">
    <property type="term" value="C:nucleus"/>
    <property type="evidence" value="ECO:0007669"/>
    <property type="project" value="UniProtKB-SubCell"/>
</dbReference>
<evidence type="ECO:0000256" key="4">
    <source>
        <dbReference type="ARBA" id="ARBA00021436"/>
    </source>
</evidence>
<evidence type="ECO:0000256" key="2">
    <source>
        <dbReference type="ARBA" id="ARBA00004123"/>
    </source>
</evidence>
<comment type="subcellular location">
    <subcellularLocation>
        <location evidence="3">Cytoplasm</location>
    </subcellularLocation>
    <subcellularLocation>
        <location evidence="2">Nucleus</location>
    </subcellularLocation>
</comment>
<keyword evidence="8" id="KW-1185">Reference proteome</keyword>
<dbReference type="PANTHER" id="PTHR33588:SF1">
    <property type="entry name" value="CILIA- AND FLAGELLA-ASSOCIATED PROTEIN 299"/>
    <property type="match status" value="1"/>
</dbReference>
<evidence type="ECO:0000256" key="5">
    <source>
        <dbReference type="ARBA" id="ARBA00022490"/>
    </source>
</evidence>
<sequence length="235" mass="27798">MSLINFHTYQDYVDSFITLNDKRYLGNQKVERKLIQYACGKGCLGNLLTRQQFHQRKAMEFLLLRPRGLCGLQFFGDFLNHDDEVLKQFAIREKKLVQNQISTIVYLLMRSKKGLEVSSFFDLEQSLRESRCQSSQSYVDWRGVFEGRVKLMPSRHHLSYFDWKQNKVFSNNTDNFHVVDKRNHSLLVRHVGDHKMICVNGSCDCVFTKNVNRETFFSPTYGYVIFFDHIIKRIN</sequence>
<protein>
    <recommendedName>
        <fullName evidence="4">Cilia- and flagella-associated protein 299</fullName>
    </recommendedName>
</protein>
<proteinExistence type="predicted"/>
<dbReference type="OrthoDB" id="2136125at2759"/>
<dbReference type="AlphaFoldDB" id="A0A9Q0BS48"/>
<gene>
    <name evidence="7" type="ORF">M5D96_003180</name>
</gene>
<comment type="function">
    <text evidence="1">May be involved in spermatogenesis.</text>
</comment>
<reference evidence="7" key="1">
    <citation type="journal article" date="2023" name="Genome Biol. Evol.">
        <title>Long-read-based Genome Assembly of Drosophila gunungcola Reveals Fewer Chemosensory Genes in Flower-breeding Species.</title>
        <authorList>
            <person name="Negi A."/>
            <person name="Liao B.Y."/>
            <person name="Yeh S.D."/>
        </authorList>
    </citation>
    <scope>NUCLEOTIDE SEQUENCE</scope>
    <source>
        <strain evidence="7">Sukarami</strain>
    </source>
</reference>
<name>A0A9Q0BS48_9MUSC</name>
<dbReference type="Pfam" id="PF14713">
    <property type="entry name" value="DUF4464"/>
    <property type="match status" value="1"/>
</dbReference>
<keyword evidence="6" id="KW-0539">Nucleus</keyword>
<comment type="caution">
    <text evidence="7">The sequence shown here is derived from an EMBL/GenBank/DDBJ whole genome shotgun (WGS) entry which is preliminary data.</text>
</comment>
<dbReference type="GO" id="GO:0005737">
    <property type="term" value="C:cytoplasm"/>
    <property type="evidence" value="ECO:0007669"/>
    <property type="project" value="UniProtKB-SubCell"/>
</dbReference>
<evidence type="ECO:0000256" key="1">
    <source>
        <dbReference type="ARBA" id="ARBA00003056"/>
    </source>
</evidence>
<dbReference type="InterPro" id="IPR027887">
    <property type="entry name" value="DUF4464"/>
</dbReference>
<organism evidence="7 8">
    <name type="scientific">Drosophila gunungcola</name>
    <name type="common">fruit fly</name>
    <dbReference type="NCBI Taxonomy" id="103775"/>
    <lineage>
        <taxon>Eukaryota</taxon>
        <taxon>Metazoa</taxon>
        <taxon>Ecdysozoa</taxon>
        <taxon>Arthropoda</taxon>
        <taxon>Hexapoda</taxon>
        <taxon>Insecta</taxon>
        <taxon>Pterygota</taxon>
        <taxon>Neoptera</taxon>
        <taxon>Endopterygota</taxon>
        <taxon>Diptera</taxon>
        <taxon>Brachycera</taxon>
        <taxon>Muscomorpha</taxon>
        <taxon>Ephydroidea</taxon>
        <taxon>Drosophilidae</taxon>
        <taxon>Drosophila</taxon>
        <taxon>Sophophora</taxon>
    </lineage>
</organism>
<dbReference type="EMBL" id="JAMKOV010000002">
    <property type="protein sequence ID" value="KAI8041885.1"/>
    <property type="molecule type" value="Genomic_DNA"/>
</dbReference>
<accession>A0A9Q0BS48</accession>
<evidence type="ECO:0000313" key="8">
    <source>
        <dbReference type="Proteomes" id="UP001059596"/>
    </source>
</evidence>